<keyword evidence="3" id="KW-0963">Cytoplasm</keyword>
<dbReference type="GO" id="GO:0005737">
    <property type="term" value="C:cytoplasm"/>
    <property type="evidence" value="ECO:0007669"/>
    <property type="project" value="UniProtKB-SubCell"/>
</dbReference>
<feature type="compositionally biased region" description="Acidic residues" evidence="5">
    <location>
        <begin position="83"/>
        <end position="172"/>
    </location>
</feature>
<evidence type="ECO:0000256" key="1">
    <source>
        <dbReference type="ARBA" id="ARBA00004496"/>
    </source>
</evidence>
<dbReference type="Pfam" id="PF00313">
    <property type="entry name" value="CSD"/>
    <property type="match status" value="1"/>
</dbReference>
<gene>
    <name evidence="7" type="ORF">METZ01_LOCUS18712</name>
</gene>
<comment type="subcellular location">
    <subcellularLocation>
        <location evidence="1">Cytoplasm</location>
    </subcellularLocation>
</comment>
<feature type="non-terminal residue" evidence="7">
    <location>
        <position position="172"/>
    </location>
</feature>
<protein>
    <recommendedName>
        <fullName evidence="2">Cold shock-like protein CspD</fullName>
    </recommendedName>
</protein>
<dbReference type="InterPro" id="IPR019844">
    <property type="entry name" value="CSD_CS"/>
</dbReference>
<dbReference type="PROSITE" id="PS51857">
    <property type="entry name" value="CSD_2"/>
    <property type="match status" value="1"/>
</dbReference>
<dbReference type="AlphaFoldDB" id="A0A381PHI8"/>
<organism evidence="7">
    <name type="scientific">marine metagenome</name>
    <dbReference type="NCBI Taxonomy" id="408172"/>
    <lineage>
        <taxon>unclassified sequences</taxon>
        <taxon>metagenomes</taxon>
        <taxon>ecological metagenomes</taxon>
    </lineage>
</organism>
<dbReference type="InterPro" id="IPR011129">
    <property type="entry name" value="CSD"/>
</dbReference>
<feature type="compositionally biased region" description="Basic and acidic residues" evidence="5">
    <location>
        <begin position="72"/>
        <end position="82"/>
    </location>
</feature>
<reference evidence="7" key="1">
    <citation type="submission" date="2018-05" db="EMBL/GenBank/DDBJ databases">
        <authorList>
            <person name="Lanie J.A."/>
            <person name="Ng W.-L."/>
            <person name="Kazmierczak K.M."/>
            <person name="Andrzejewski T.M."/>
            <person name="Davidsen T.M."/>
            <person name="Wayne K.J."/>
            <person name="Tettelin H."/>
            <person name="Glass J.I."/>
            <person name="Rusch D."/>
            <person name="Podicherti R."/>
            <person name="Tsui H.-C.T."/>
            <person name="Winkler M.E."/>
        </authorList>
    </citation>
    <scope>NUCLEOTIDE SEQUENCE</scope>
</reference>
<proteinExistence type="predicted"/>
<dbReference type="FunFam" id="2.40.50.140:FF:000006">
    <property type="entry name" value="Cold shock protein CspC"/>
    <property type="match status" value="1"/>
</dbReference>
<dbReference type="InterPro" id="IPR002059">
    <property type="entry name" value="CSP_DNA-bd"/>
</dbReference>
<dbReference type="PANTHER" id="PTHR46565:SF20">
    <property type="entry name" value="COLD SHOCK DOMAIN-CONTAINING PROTEIN 4"/>
    <property type="match status" value="1"/>
</dbReference>
<dbReference type="EMBL" id="UINC01000970">
    <property type="protein sequence ID" value="SUZ65858.1"/>
    <property type="molecule type" value="Genomic_DNA"/>
</dbReference>
<dbReference type="InterPro" id="IPR012340">
    <property type="entry name" value="NA-bd_OB-fold"/>
</dbReference>
<dbReference type="GO" id="GO:0003677">
    <property type="term" value="F:DNA binding"/>
    <property type="evidence" value="ECO:0007669"/>
    <property type="project" value="UniProtKB-KW"/>
</dbReference>
<evidence type="ECO:0000313" key="7">
    <source>
        <dbReference type="EMBL" id="SUZ65858.1"/>
    </source>
</evidence>
<dbReference type="PANTHER" id="PTHR46565">
    <property type="entry name" value="COLD SHOCK DOMAIN PROTEIN 2"/>
    <property type="match status" value="1"/>
</dbReference>
<keyword evidence="4" id="KW-0238">DNA-binding</keyword>
<evidence type="ECO:0000256" key="5">
    <source>
        <dbReference type="SAM" id="MobiDB-lite"/>
    </source>
</evidence>
<dbReference type="Gene3D" id="2.40.50.140">
    <property type="entry name" value="Nucleic acid-binding proteins"/>
    <property type="match status" value="1"/>
</dbReference>
<feature type="non-terminal residue" evidence="7">
    <location>
        <position position="1"/>
    </location>
</feature>
<name>A0A381PHI8_9ZZZZ</name>
<dbReference type="CDD" id="cd04458">
    <property type="entry name" value="CSP_CDS"/>
    <property type="match status" value="1"/>
</dbReference>
<evidence type="ECO:0000259" key="6">
    <source>
        <dbReference type="PROSITE" id="PS51857"/>
    </source>
</evidence>
<dbReference type="SUPFAM" id="SSF50249">
    <property type="entry name" value="Nucleic acid-binding proteins"/>
    <property type="match status" value="1"/>
</dbReference>
<dbReference type="PROSITE" id="PS00352">
    <property type="entry name" value="CSD_1"/>
    <property type="match status" value="1"/>
</dbReference>
<dbReference type="NCBIfam" id="TIGR02381">
    <property type="entry name" value="cspD"/>
    <property type="match status" value="1"/>
</dbReference>
<dbReference type="InterPro" id="IPR012751">
    <property type="entry name" value="CspD"/>
</dbReference>
<evidence type="ECO:0000256" key="2">
    <source>
        <dbReference type="ARBA" id="ARBA00022318"/>
    </source>
</evidence>
<sequence length="172" mass="18078">MSTGQVKWFNNAKGFGFILPDEGGDDLFAHYSAIGMDGYKTLKAGQFVSFDTIQGPKGLHAANIMPVSESDTNEKTSDAPRQEDEESIGEDSASEEPAEDESADSGEEPAEDESADSGEEPAEDESADSGEEPAEDESADSGEEPAEDESADSGEEPAEDESADSGEEPAED</sequence>
<dbReference type="GO" id="GO:0006355">
    <property type="term" value="P:regulation of DNA-templated transcription"/>
    <property type="evidence" value="ECO:0007669"/>
    <property type="project" value="InterPro"/>
</dbReference>
<dbReference type="PRINTS" id="PR00050">
    <property type="entry name" value="COLDSHOCK"/>
</dbReference>
<evidence type="ECO:0000256" key="4">
    <source>
        <dbReference type="ARBA" id="ARBA00023125"/>
    </source>
</evidence>
<evidence type="ECO:0000256" key="3">
    <source>
        <dbReference type="ARBA" id="ARBA00022490"/>
    </source>
</evidence>
<dbReference type="SMART" id="SM00357">
    <property type="entry name" value="CSP"/>
    <property type="match status" value="1"/>
</dbReference>
<feature type="region of interest" description="Disordered" evidence="5">
    <location>
        <begin position="61"/>
        <end position="172"/>
    </location>
</feature>
<feature type="domain" description="CSD" evidence="6">
    <location>
        <begin position="1"/>
        <end position="66"/>
    </location>
</feature>
<accession>A0A381PHI8</accession>